<keyword evidence="2" id="KW-1185">Reference proteome</keyword>
<accession>A0A8S1P5Y5</accession>
<dbReference type="Proteomes" id="UP000688137">
    <property type="component" value="Unassembled WGS sequence"/>
</dbReference>
<dbReference type="EMBL" id="CAJJDM010000110">
    <property type="protein sequence ID" value="CAD8098406.1"/>
    <property type="molecule type" value="Genomic_DNA"/>
</dbReference>
<dbReference type="OMA" id="LCNERQA"/>
<comment type="caution">
    <text evidence="1">The sequence shown here is derived from an EMBL/GenBank/DDBJ whole genome shotgun (WGS) entry which is preliminary data.</text>
</comment>
<evidence type="ECO:0000313" key="1">
    <source>
        <dbReference type="EMBL" id="CAD8098406.1"/>
    </source>
</evidence>
<proteinExistence type="predicted"/>
<name>A0A8S1P5Y5_PARPR</name>
<dbReference type="AlphaFoldDB" id="A0A8S1P5Y5"/>
<organism evidence="1 2">
    <name type="scientific">Paramecium primaurelia</name>
    <dbReference type="NCBI Taxonomy" id="5886"/>
    <lineage>
        <taxon>Eukaryota</taxon>
        <taxon>Sar</taxon>
        <taxon>Alveolata</taxon>
        <taxon>Ciliophora</taxon>
        <taxon>Intramacronucleata</taxon>
        <taxon>Oligohymenophorea</taxon>
        <taxon>Peniculida</taxon>
        <taxon>Parameciidae</taxon>
        <taxon>Paramecium</taxon>
    </lineage>
</organism>
<reference evidence="1" key="1">
    <citation type="submission" date="2021-01" db="EMBL/GenBank/DDBJ databases">
        <authorList>
            <consortium name="Genoscope - CEA"/>
            <person name="William W."/>
        </authorList>
    </citation>
    <scope>NUCLEOTIDE SEQUENCE</scope>
</reference>
<protein>
    <submittedName>
        <fullName evidence="1">Uncharacterized protein</fullName>
    </submittedName>
</protein>
<gene>
    <name evidence="1" type="ORF">PPRIM_AZ9-3.1.T1070025</name>
</gene>
<sequence length="667" mass="80037">MSTYKFPDLDNFTTQEVIDLIDDFNKFNSDENHFFYFYEIPITFKEIDALIKKSTISTSLWIFYLNYLAVVSETFQGRDLPYFQFYDIQQFDIKNNKINLKNETDSIVQTLTAEDTKKQIILVKLIKKYFLIVLYHEVIYLIDYSKNNQEQMKMIVNQLIDGLDYEIRLIQKFINFEASQYYFYFILLFLQGIKIDTIQLSEYDEKICHDRAVWLVLSFGFDEIEKEFQEQIEIDNQHILKLKQNQALKELRKQRVAQLQPKKLNKVRLQTPKSKQEREQQINLLNERISYLKVLNGIGDDNDILTSEMFQIKMKKLNQDLETEFQNLDQIKQNQILYQSSQNQLLKNASQILQGKFDSQLFQGLGLQLQTKSKEETLKQLQEQNYQSIIDPIMRQEGKKLPPGKFVTVQKDNLIAMKYGIKISRDALYDLRNGRVRSEIIDFYFKFLQEFSTLCNERQAFMQIADFDNLIFEQRTGKEAPQQRYENYLSNFDYIYFPIKQGQVDEYSLGIIDVQNLVIRHYYLCYQKPKLPINSLQQIFRSWQIQEYDVIDEVQQRIDMQHRFLQFLIYWIRKQSNYYKLEKISNMKLWKIKIEEIKTVSQPYETGMYLLCVITNFCLKRKKVDKFQQNKDVIREILENVICSTGLQEKLNDRTAIDYFKKRIEAI</sequence>
<evidence type="ECO:0000313" key="2">
    <source>
        <dbReference type="Proteomes" id="UP000688137"/>
    </source>
</evidence>